<dbReference type="PANTHER" id="PTHR43616">
    <property type="entry name" value="GLYCEROL DEHYDROGENASE"/>
    <property type="match status" value="1"/>
</dbReference>
<dbReference type="InterPro" id="IPR032837">
    <property type="entry name" value="G1PDH"/>
</dbReference>
<keyword evidence="6" id="KW-0520">NAD</keyword>
<gene>
    <name evidence="10" type="ORF">ACFQ3W_14740</name>
</gene>
<dbReference type="EC" id="1.1.1.261" evidence="10"/>
<dbReference type="InterPro" id="IPR016205">
    <property type="entry name" value="Glycerol_DH"/>
</dbReference>
<keyword evidence="4" id="KW-0521">NADP</keyword>
<accession>A0ABW3RYX5</accession>
<dbReference type="Gene3D" id="1.20.1090.10">
    <property type="entry name" value="Dehydroquinate synthase-like - alpha domain"/>
    <property type="match status" value="1"/>
</dbReference>
<keyword evidence="1" id="KW-0963">Cytoplasm</keyword>
<dbReference type="EMBL" id="JBHTLM010000010">
    <property type="protein sequence ID" value="MFD1177548.1"/>
    <property type="molecule type" value="Genomic_DNA"/>
</dbReference>
<dbReference type="Gene3D" id="3.40.50.1970">
    <property type="match status" value="1"/>
</dbReference>
<evidence type="ECO:0000313" key="11">
    <source>
        <dbReference type="Proteomes" id="UP001597262"/>
    </source>
</evidence>
<dbReference type="RefSeq" id="WP_379319997.1">
    <property type="nucleotide sequence ID" value="NZ_JBHTLM010000010.1"/>
</dbReference>
<name>A0ABW3RYX5_9BACL</name>
<reference evidence="11" key="1">
    <citation type="journal article" date="2019" name="Int. J. Syst. Evol. Microbiol.">
        <title>The Global Catalogue of Microorganisms (GCM) 10K type strain sequencing project: providing services to taxonomists for standard genome sequencing and annotation.</title>
        <authorList>
            <consortium name="The Broad Institute Genomics Platform"/>
            <consortium name="The Broad Institute Genome Sequencing Center for Infectious Disease"/>
            <person name="Wu L."/>
            <person name="Ma J."/>
        </authorList>
    </citation>
    <scope>NUCLEOTIDE SEQUENCE [LARGE SCALE GENOMIC DNA]</scope>
    <source>
        <strain evidence="11">CCUG 59189</strain>
    </source>
</reference>
<dbReference type="Proteomes" id="UP001597262">
    <property type="component" value="Unassembled WGS sequence"/>
</dbReference>
<keyword evidence="2" id="KW-0444">Lipid biosynthesis</keyword>
<evidence type="ECO:0000256" key="1">
    <source>
        <dbReference type="ARBA" id="ARBA00022490"/>
    </source>
</evidence>
<evidence type="ECO:0000313" key="10">
    <source>
        <dbReference type="EMBL" id="MFD1177548.1"/>
    </source>
</evidence>
<dbReference type="Pfam" id="PF13685">
    <property type="entry name" value="Fe-ADH_2"/>
    <property type="match status" value="1"/>
</dbReference>
<sequence>MSDILHHIQQQAAGLGEQYRQAINLDDIRVEPGALRQAADYLAKKNYHSVIIVVDQNTFEAAGKQLAASLAAIAAGPAVHTTMIRPDSEGDVIADEASIIQLILDIQHHNAEAVVAVGGGTLHDICRYSAYTTGIPFVSVPTAPSVDGFNSKGAPIILRGEKQTIPAIGPMAIFADLDILVEAPAPLVAAGFGDMLGKYTSLFDWRFGAAVAGEPYLPLAAEITRSALQKCVDSVDLIAKRSEEGVRVLMTALIESGLAMLLFGQSHPASGAEHHLSHYWEMEYLRLRRRQLLHGAKVGVACIEISKLYHRLAAEGLGLDRGDNTGDDSLFAGENEAAAETHSRLAENREEIRREIGRIPDFRTLGELLAAVGGPTTPEQLGISAELLERSLREAHQVRPGRSTLLKLYNEGRVAST</sequence>
<evidence type="ECO:0000256" key="6">
    <source>
        <dbReference type="ARBA" id="ARBA00023027"/>
    </source>
</evidence>
<keyword evidence="7" id="KW-0443">Lipid metabolism</keyword>
<keyword evidence="8" id="KW-0594">Phospholipid biosynthesis</keyword>
<protein>
    <submittedName>
        <fullName evidence="10">Sn-glycerol-1-phosphate dehydrogenase</fullName>
        <ecNumber evidence="10">1.1.1.261</ecNumber>
    </submittedName>
</protein>
<dbReference type="GO" id="GO:0050492">
    <property type="term" value="F:glycerol-1-phosphate dehydrogenase [NAD(P)+] activity"/>
    <property type="evidence" value="ECO:0007669"/>
    <property type="project" value="UniProtKB-EC"/>
</dbReference>
<evidence type="ECO:0000256" key="2">
    <source>
        <dbReference type="ARBA" id="ARBA00022516"/>
    </source>
</evidence>
<evidence type="ECO:0000256" key="3">
    <source>
        <dbReference type="ARBA" id="ARBA00022723"/>
    </source>
</evidence>
<dbReference type="PANTHER" id="PTHR43616:SF5">
    <property type="entry name" value="GLYCEROL DEHYDROGENASE 1"/>
    <property type="match status" value="1"/>
</dbReference>
<evidence type="ECO:0000256" key="9">
    <source>
        <dbReference type="ARBA" id="ARBA00023264"/>
    </source>
</evidence>
<organism evidence="10 11">
    <name type="scientific">Paenibacillus puldeungensis</name>
    <dbReference type="NCBI Taxonomy" id="696536"/>
    <lineage>
        <taxon>Bacteria</taxon>
        <taxon>Bacillati</taxon>
        <taxon>Bacillota</taxon>
        <taxon>Bacilli</taxon>
        <taxon>Bacillales</taxon>
        <taxon>Paenibacillaceae</taxon>
        <taxon>Paenibacillus</taxon>
    </lineage>
</organism>
<proteinExistence type="predicted"/>
<keyword evidence="9" id="KW-1208">Phospholipid metabolism</keyword>
<evidence type="ECO:0000256" key="5">
    <source>
        <dbReference type="ARBA" id="ARBA00023002"/>
    </source>
</evidence>
<dbReference type="CDD" id="cd08175">
    <property type="entry name" value="G1PDH"/>
    <property type="match status" value="1"/>
</dbReference>
<dbReference type="SUPFAM" id="SSF56796">
    <property type="entry name" value="Dehydroquinate synthase-like"/>
    <property type="match status" value="1"/>
</dbReference>
<evidence type="ECO:0000256" key="4">
    <source>
        <dbReference type="ARBA" id="ARBA00022857"/>
    </source>
</evidence>
<keyword evidence="3" id="KW-0479">Metal-binding</keyword>
<evidence type="ECO:0000256" key="7">
    <source>
        <dbReference type="ARBA" id="ARBA00023098"/>
    </source>
</evidence>
<keyword evidence="11" id="KW-1185">Reference proteome</keyword>
<keyword evidence="5 10" id="KW-0560">Oxidoreductase</keyword>
<evidence type="ECO:0000256" key="8">
    <source>
        <dbReference type="ARBA" id="ARBA00023209"/>
    </source>
</evidence>
<comment type="caution">
    <text evidence="10">The sequence shown here is derived from an EMBL/GenBank/DDBJ whole genome shotgun (WGS) entry which is preliminary data.</text>
</comment>